<organism evidence="3 4">
    <name type="scientific">Muricoccus roseus</name>
    <dbReference type="NCBI Taxonomy" id="198092"/>
    <lineage>
        <taxon>Bacteria</taxon>
        <taxon>Pseudomonadati</taxon>
        <taxon>Pseudomonadota</taxon>
        <taxon>Alphaproteobacteria</taxon>
        <taxon>Acetobacterales</taxon>
        <taxon>Roseomonadaceae</taxon>
        <taxon>Muricoccus</taxon>
    </lineage>
</organism>
<proteinExistence type="predicted"/>
<feature type="domain" description="BD-FAE-like" evidence="2">
    <location>
        <begin position="52"/>
        <end position="151"/>
    </location>
</feature>
<dbReference type="Pfam" id="PF20434">
    <property type="entry name" value="BD-FAE"/>
    <property type="match status" value="1"/>
</dbReference>
<dbReference type="SUPFAM" id="SSF53474">
    <property type="entry name" value="alpha/beta-Hydrolases"/>
    <property type="match status" value="1"/>
</dbReference>
<dbReference type="EMBL" id="FQZF01000007">
    <property type="protein sequence ID" value="SHI99242.1"/>
    <property type="molecule type" value="Genomic_DNA"/>
</dbReference>
<evidence type="ECO:0000313" key="3">
    <source>
        <dbReference type="EMBL" id="SHI99242.1"/>
    </source>
</evidence>
<sequence length="283" mass="29533">MDAATLDREYNARATTPDVLEILAEYRARTDAAKAVLPWSTQAYGPSEPERLDIYPAGAGPAPVLVFIHGGYWRALDAADSGSMAPAFVAAGACVVSVNYTLAPAASLDRIVEECRRALAWVHGNIARFGGDPARIHVAGSSAGGHLAAMLLAPGWQAGLGLPARPLAGATLLSGLFDLTPLPHTHINAWMALDAAAAARNSPALLPLPTGLPPGFPVVLAHGDTETSAFKRQTSEFAAALRDAGCAAEVVPPRPGSNHFDLVFDFGEPGNPLHRATRRVMGL</sequence>
<dbReference type="InterPro" id="IPR050300">
    <property type="entry name" value="GDXG_lipolytic_enzyme"/>
</dbReference>
<accession>A0A1M6FNH6</accession>
<evidence type="ECO:0000256" key="1">
    <source>
        <dbReference type="ARBA" id="ARBA00022801"/>
    </source>
</evidence>
<keyword evidence="1" id="KW-0378">Hydrolase</keyword>
<dbReference type="Gene3D" id="3.40.50.1820">
    <property type="entry name" value="alpha/beta hydrolase"/>
    <property type="match status" value="1"/>
</dbReference>
<evidence type="ECO:0000259" key="2">
    <source>
        <dbReference type="Pfam" id="PF20434"/>
    </source>
</evidence>
<gene>
    <name evidence="3" type="ORF">SAMN02745194_01514</name>
</gene>
<keyword evidence="4" id="KW-1185">Reference proteome</keyword>
<dbReference type="STRING" id="198092.SAMN02745194_01514"/>
<dbReference type="Proteomes" id="UP000184387">
    <property type="component" value="Unassembled WGS sequence"/>
</dbReference>
<reference evidence="3 4" key="1">
    <citation type="submission" date="2016-11" db="EMBL/GenBank/DDBJ databases">
        <authorList>
            <person name="Jaros S."/>
            <person name="Januszkiewicz K."/>
            <person name="Wedrychowicz H."/>
        </authorList>
    </citation>
    <scope>NUCLEOTIDE SEQUENCE [LARGE SCALE GENOMIC DNA]</scope>
    <source>
        <strain evidence="3 4">DSM 14916</strain>
    </source>
</reference>
<protein>
    <submittedName>
        <fullName evidence="3">Arylformamidase</fullName>
    </submittedName>
</protein>
<dbReference type="InterPro" id="IPR049492">
    <property type="entry name" value="BD-FAE-like_dom"/>
</dbReference>
<name>A0A1M6FNH6_9PROT</name>
<dbReference type="InterPro" id="IPR029058">
    <property type="entry name" value="AB_hydrolase_fold"/>
</dbReference>
<dbReference type="PROSITE" id="PS00122">
    <property type="entry name" value="CARBOXYLESTERASE_B_1"/>
    <property type="match status" value="1"/>
</dbReference>
<dbReference type="RefSeq" id="WP_217659594.1">
    <property type="nucleotide sequence ID" value="NZ_FQZF01000007.1"/>
</dbReference>
<evidence type="ECO:0000313" key="4">
    <source>
        <dbReference type="Proteomes" id="UP000184387"/>
    </source>
</evidence>
<dbReference type="GO" id="GO:0016787">
    <property type="term" value="F:hydrolase activity"/>
    <property type="evidence" value="ECO:0007669"/>
    <property type="project" value="UniProtKB-KW"/>
</dbReference>
<dbReference type="AlphaFoldDB" id="A0A1M6FNH6"/>
<dbReference type="PANTHER" id="PTHR48081">
    <property type="entry name" value="AB HYDROLASE SUPERFAMILY PROTEIN C4A8.06C"/>
    <property type="match status" value="1"/>
</dbReference>
<dbReference type="PANTHER" id="PTHR48081:SF33">
    <property type="entry name" value="KYNURENINE FORMAMIDASE"/>
    <property type="match status" value="1"/>
</dbReference>
<dbReference type="InterPro" id="IPR019826">
    <property type="entry name" value="Carboxylesterase_B_AS"/>
</dbReference>